<evidence type="ECO:0000313" key="1">
    <source>
        <dbReference type="EMBL" id="MFD2095476.1"/>
    </source>
</evidence>
<protein>
    <recommendedName>
        <fullName evidence="3">Lipoprotein</fullName>
    </recommendedName>
</protein>
<accession>A0ABW4XIW2</accession>
<keyword evidence="2" id="KW-1185">Reference proteome</keyword>
<comment type="caution">
    <text evidence="1">The sequence shown here is derived from an EMBL/GenBank/DDBJ whole genome shotgun (WGS) entry which is preliminary data.</text>
</comment>
<evidence type="ECO:0000313" key="2">
    <source>
        <dbReference type="Proteomes" id="UP001597380"/>
    </source>
</evidence>
<proteinExistence type="predicted"/>
<dbReference type="EMBL" id="JBHUHT010000009">
    <property type="protein sequence ID" value="MFD2095476.1"/>
    <property type="molecule type" value="Genomic_DNA"/>
</dbReference>
<organism evidence="1 2">
    <name type="scientific">Corallincola platygyrae</name>
    <dbReference type="NCBI Taxonomy" id="1193278"/>
    <lineage>
        <taxon>Bacteria</taxon>
        <taxon>Pseudomonadati</taxon>
        <taxon>Pseudomonadota</taxon>
        <taxon>Gammaproteobacteria</taxon>
        <taxon>Alteromonadales</taxon>
        <taxon>Psychromonadaceae</taxon>
        <taxon>Corallincola</taxon>
    </lineage>
</organism>
<dbReference type="PROSITE" id="PS51257">
    <property type="entry name" value="PROKAR_LIPOPROTEIN"/>
    <property type="match status" value="1"/>
</dbReference>
<gene>
    <name evidence="1" type="ORF">ACFSJ3_05715</name>
</gene>
<evidence type="ECO:0008006" key="3">
    <source>
        <dbReference type="Google" id="ProtNLM"/>
    </source>
</evidence>
<reference evidence="2" key="1">
    <citation type="journal article" date="2019" name="Int. J. Syst. Evol. Microbiol.">
        <title>The Global Catalogue of Microorganisms (GCM) 10K type strain sequencing project: providing services to taxonomists for standard genome sequencing and annotation.</title>
        <authorList>
            <consortium name="The Broad Institute Genomics Platform"/>
            <consortium name="The Broad Institute Genome Sequencing Center for Infectious Disease"/>
            <person name="Wu L."/>
            <person name="Ma J."/>
        </authorList>
    </citation>
    <scope>NUCLEOTIDE SEQUENCE [LARGE SCALE GENOMIC DNA]</scope>
    <source>
        <strain evidence="2">CGMCC 1.10992</strain>
    </source>
</reference>
<name>A0ABW4XIW2_9GAMM</name>
<sequence length="159" mass="17121">MRRNFLAIFTLGLLVVACGSTQKHVSTKSVERSPAPMMKLLPVSFSDEVASGKFKAECSMLQVLNDSIIENSANVTLSSDASGYALEVSFVEVVPHRWVFGSVRPSSSATFIASVTKDGQTIDTTKKTIGSAVAFGACDRLEKIALASGRYVAKWIVRK</sequence>
<dbReference type="RefSeq" id="WP_345338644.1">
    <property type="nucleotide sequence ID" value="NZ_BAABLI010000006.1"/>
</dbReference>
<dbReference type="Proteomes" id="UP001597380">
    <property type="component" value="Unassembled WGS sequence"/>
</dbReference>